<evidence type="ECO:0000313" key="1">
    <source>
        <dbReference type="EMBL" id="OKH36607.1"/>
    </source>
</evidence>
<dbReference type="SUPFAM" id="SSF52980">
    <property type="entry name" value="Restriction endonuclease-like"/>
    <property type="match status" value="1"/>
</dbReference>
<dbReference type="RefSeq" id="WP_073594571.1">
    <property type="nucleotide sequence ID" value="NZ_MRCE01000015.1"/>
</dbReference>
<dbReference type="InterPro" id="IPR011335">
    <property type="entry name" value="Restrct_endonuc-II-like"/>
</dbReference>
<dbReference type="Pfam" id="PF08814">
    <property type="entry name" value="XisH"/>
    <property type="match status" value="1"/>
</dbReference>
<accession>A0A1U7IHQ0</accession>
<dbReference type="AlphaFoldDB" id="A0A1U7IHQ0"/>
<dbReference type="InterPro" id="IPR011856">
    <property type="entry name" value="tRNA_endonuc-like_dom_sf"/>
</dbReference>
<gene>
    <name evidence="1" type="ORF">NIES2119_16385</name>
</gene>
<proteinExistence type="predicted"/>
<dbReference type="STRING" id="454136.NIES2119_16385"/>
<dbReference type="CDD" id="cd22366">
    <property type="entry name" value="XisH-like"/>
    <property type="match status" value="1"/>
</dbReference>
<dbReference type="InterPro" id="IPR014919">
    <property type="entry name" value="XisH"/>
</dbReference>
<protein>
    <submittedName>
        <fullName evidence="1">Fatty-acid oxidation protein subunit alpha</fullName>
    </submittedName>
</protein>
<comment type="caution">
    <text evidence="1">The sequence shown here is derived from an EMBL/GenBank/DDBJ whole genome shotgun (WGS) entry which is preliminary data.</text>
</comment>
<dbReference type="OrthoDB" id="456752at2"/>
<reference evidence="1 2" key="1">
    <citation type="submission" date="2016-11" db="EMBL/GenBank/DDBJ databases">
        <title>Draft Genome Sequences of Nine Cyanobacterial Strains from Diverse Habitats.</title>
        <authorList>
            <person name="Zhu T."/>
            <person name="Hou S."/>
            <person name="Lu X."/>
            <person name="Hess W.R."/>
        </authorList>
    </citation>
    <scope>NUCLEOTIDE SEQUENCE [LARGE SCALE GENOMIC DNA]</scope>
    <source>
        <strain evidence="1 2">IAM M-71</strain>
    </source>
</reference>
<name>A0A1U7IHQ0_9CYAN</name>
<dbReference type="GO" id="GO:0003676">
    <property type="term" value="F:nucleic acid binding"/>
    <property type="evidence" value="ECO:0007669"/>
    <property type="project" value="InterPro"/>
</dbReference>
<sequence>MPAKDLFHNTVKTALEKDSWEITDENLFIKIDQIEFYIDLVAERILTAEKAGKKIAVEVKSFIGVSVVSEFHTALGQFLNYRSALRKQQPERILYLAVSFDIYDDFFTRSFIQEVIAEHQLKLLIFEPNREEVVLWIN</sequence>
<organism evidence="1 2">
    <name type="scientific">[Phormidium ambiguum] IAM M-71</name>
    <dbReference type="NCBI Taxonomy" id="454136"/>
    <lineage>
        <taxon>Bacteria</taxon>
        <taxon>Bacillati</taxon>
        <taxon>Cyanobacteriota</taxon>
        <taxon>Cyanophyceae</taxon>
        <taxon>Oscillatoriophycideae</taxon>
        <taxon>Aerosakkonematales</taxon>
        <taxon>Aerosakkonemataceae</taxon>
        <taxon>Floridanema</taxon>
    </lineage>
</organism>
<evidence type="ECO:0000313" key="2">
    <source>
        <dbReference type="Proteomes" id="UP000185860"/>
    </source>
</evidence>
<dbReference type="Proteomes" id="UP000185860">
    <property type="component" value="Unassembled WGS sequence"/>
</dbReference>
<dbReference type="EMBL" id="MRCE01000015">
    <property type="protein sequence ID" value="OKH36607.1"/>
    <property type="molecule type" value="Genomic_DNA"/>
</dbReference>
<dbReference type="Gene3D" id="3.40.1350.10">
    <property type="match status" value="1"/>
</dbReference>